<dbReference type="InterPro" id="IPR036188">
    <property type="entry name" value="FAD/NAD-bd_sf"/>
</dbReference>
<comment type="caution">
    <text evidence="16">The sequence shown here is derived from an EMBL/GenBank/DDBJ whole genome shotgun (WGS) entry which is preliminary data.</text>
</comment>
<organism evidence="16 17">
    <name type="scientific">Thermoactinomyces mirandus</name>
    <dbReference type="NCBI Taxonomy" id="2756294"/>
    <lineage>
        <taxon>Bacteria</taxon>
        <taxon>Bacillati</taxon>
        <taxon>Bacillota</taxon>
        <taxon>Bacilli</taxon>
        <taxon>Bacillales</taxon>
        <taxon>Thermoactinomycetaceae</taxon>
        <taxon>Thermoactinomyces</taxon>
    </lineage>
</organism>
<evidence type="ECO:0000256" key="3">
    <source>
        <dbReference type="ARBA" id="ARBA00007588"/>
    </source>
</evidence>
<keyword evidence="7" id="KW-0274">FAD</keyword>
<keyword evidence="17" id="KW-1185">Reference proteome</keyword>
<dbReference type="Pfam" id="PF13434">
    <property type="entry name" value="Lys_Orn_oxgnase"/>
    <property type="match status" value="1"/>
</dbReference>
<evidence type="ECO:0000256" key="13">
    <source>
        <dbReference type="ARBA" id="ARBA00032738"/>
    </source>
</evidence>
<evidence type="ECO:0000256" key="1">
    <source>
        <dbReference type="ARBA" id="ARBA00001974"/>
    </source>
</evidence>
<dbReference type="SUPFAM" id="SSF51905">
    <property type="entry name" value="FAD/NAD(P)-binding domain"/>
    <property type="match status" value="1"/>
</dbReference>
<evidence type="ECO:0000256" key="6">
    <source>
        <dbReference type="ARBA" id="ARBA00022630"/>
    </source>
</evidence>
<gene>
    <name evidence="16" type="ORF">H2C83_10925</name>
</gene>
<comment type="catalytic activity">
    <reaction evidence="14">
        <text>L-lysine + NADPH + O2 = N(6)-hydroxy-L-lysine + NADP(+) + H2O</text>
        <dbReference type="Rhea" id="RHEA:23228"/>
        <dbReference type="ChEBI" id="CHEBI:15377"/>
        <dbReference type="ChEBI" id="CHEBI:15379"/>
        <dbReference type="ChEBI" id="CHEBI:32551"/>
        <dbReference type="ChEBI" id="CHEBI:57783"/>
        <dbReference type="ChEBI" id="CHEBI:57820"/>
        <dbReference type="ChEBI" id="CHEBI:58349"/>
        <dbReference type="EC" id="1.14.13.59"/>
    </reaction>
</comment>
<feature type="region of interest" description="Disordered" evidence="15">
    <location>
        <begin position="441"/>
        <end position="460"/>
    </location>
</feature>
<evidence type="ECO:0000256" key="12">
    <source>
        <dbReference type="ARBA" id="ARBA00032493"/>
    </source>
</evidence>
<dbReference type="EMBL" id="JACEOL010000035">
    <property type="protein sequence ID" value="MBA4602818.1"/>
    <property type="molecule type" value="Genomic_DNA"/>
</dbReference>
<keyword evidence="6" id="KW-0285">Flavoprotein</keyword>
<evidence type="ECO:0000256" key="15">
    <source>
        <dbReference type="SAM" id="MobiDB-lite"/>
    </source>
</evidence>
<dbReference type="PANTHER" id="PTHR42802">
    <property type="entry name" value="MONOOXYGENASE"/>
    <property type="match status" value="1"/>
</dbReference>
<dbReference type="Proteomes" id="UP000538292">
    <property type="component" value="Unassembled WGS sequence"/>
</dbReference>
<evidence type="ECO:0000256" key="11">
    <source>
        <dbReference type="ARBA" id="ARBA00031158"/>
    </source>
</evidence>
<protein>
    <recommendedName>
        <fullName evidence="5">L-lysine N6-monooxygenase MbtG</fullName>
        <ecNumber evidence="4">1.14.13.59</ecNumber>
    </recommendedName>
    <alternativeName>
        <fullName evidence="13">Lysine 6-N-hydroxylase</fullName>
    </alternativeName>
    <alternativeName>
        <fullName evidence="12">Lysine N6-hydroxylase</fullName>
    </alternativeName>
    <alternativeName>
        <fullName evidence="10">Lysine-N-oxygenase</fullName>
    </alternativeName>
    <alternativeName>
        <fullName evidence="11">Mycobactin synthase protein G</fullName>
    </alternativeName>
</protein>
<evidence type="ECO:0000256" key="14">
    <source>
        <dbReference type="ARBA" id="ARBA00048407"/>
    </source>
</evidence>
<evidence type="ECO:0000313" key="16">
    <source>
        <dbReference type="EMBL" id="MBA4602818.1"/>
    </source>
</evidence>
<comment type="cofactor">
    <cofactor evidence="1">
        <name>FAD</name>
        <dbReference type="ChEBI" id="CHEBI:57692"/>
    </cofactor>
</comment>
<evidence type="ECO:0000256" key="7">
    <source>
        <dbReference type="ARBA" id="ARBA00022827"/>
    </source>
</evidence>
<comment type="pathway">
    <text evidence="2">Siderophore biosynthesis.</text>
</comment>
<dbReference type="PANTHER" id="PTHR42802:SF1">
    <property type="entry name" value="L-ORNITHINE N(5)-MONOOXYGENASE"/>
    <property type="match status" value="1"/>
</dbReference>
<evidence type="ECO:0000256" key="4">
    <source>
        <dbReference type="ARBA" id="ARBA00013076"/>
    </source>
</evidence>
<dbReference type="AlphaFoldDB" id="A0A7W1XT69"/>
<evidence type="ECO:0000256" key="9">
    <source>
        <dbReference type="ARBA" id="ARBA00023002"/>
    </source>
</evidence>
<keyword evidence="8" id="KW-0521">NADP</keyword>
<comment type="similarity">
    <text evidence="3">Belongs to the lysine N(6)-hydroxylase/L-ornithine N(5)-oxygenase family.</text>
</comment>
<evidence type="ECO:0000313" key="17">
    <source>
        <dbReference type="Proteomes" id="UP000538292"/>
    </source>
</evidence>
<evidence type="ECO:0000256" key="10">
    <source>
        <dbReference type="ARBA" id="ARBA00029939"/>
    </source>
</evidence>
<dbReference type="RefSeq" id="WP_181740746.1">
    <property type="nucleotide sequence ID" value="NZ_JACEOL010000035.1"/>
</dbReference>
<evidence type="ECO:0000256" key="8">
    <source>
        <dbReference type="ARBA" id="ARBA00022857"/>
    </source>
</evidence>
<name>A0A7W1XT69_9BACL</name>
<proteinExistence type="inferred from homology"/>
<dbReference type="Gene3D" id="3.50.50.60">
    <property type="entry name" value="FAD/NAD(P)-binding domain"/>
    <property type="match status" value="1"/>
</dbReference>
<keyword evidence="9" id="KW-0560">Oxidoreductase</keyword>
<sequence length="460" mass="53661">MTTYEHKEMFDIIGVGLGPFNLGLAALLDPVPDVRALFFEQKPQFDWHSGMILEGTTLQVPFFADLVTMADPTSRYTFLNYLREHDRLYHFYFLERFLIPREEYNLYGRWVSGQLEICRFRHKVTRIDHVEENGISYFRVEVVSAATKQSSVYHAKDLVLGVGSVPDFGPQFQGFPEEDIFHSARFKDRLDRCRKAKSITVIGSGQSAGEVFYKLLQEQKDYGYRLDWFTRSGGFFPMEYSKLGLEHFSPDYIYYFYSLPQEKRDDRLKTQDLWYKGMASKWIADIYDLLYERTIGNREVPFSMLAHTEVQKIEQVEGKRKYRLSCFHREQEKGFTHESEVVIFATGYEHRIPSCVKNLSSLIQWDEKKRYRVELDYRLKLTKEIDNRIFVQNAELHTHGVGSPDLGLGCYRNSVIINQLAGKEVYPVRKRNVFQQFGVSESDENAGVKQPAEPLSVSSS</sequence>
<dbReference type="EC" id="1.14.13.59" evidence="4"/>
<dbReference type="GO" id="GO:0047091">
    <property type="term" value="F:L-lysine 6-monooxygenase (NADPH) activity"/>
    <property type="evidence" value="ECO:0007669"/>
    <property type="project" value="UniProtKB-EC"/>
</dbReference>
<evidence type="ECO:0000256" key="2">
    <source>
        <dbReference type="ARBA" id="ARBA00004924"/>
    </source>
</evidence>
<dbReference type="InterPro" id="IPR025700">
    <property type="entry name" value="Lys/Orn_oxygenase"/>
</dbReference>
<reference evidence="16 17" key="1">
    <citation type="submission" date="2020-07" db="EMBL/GenBank/DDBJ databases">
        <title>Thermoactinomyces phylogeny.</title>
        <authorList>
            <person name="Dunlap C."/>
        </authorList>
    </citation>
    <scope>NUCLEOTIDE SEQUENCE [LARGE SCALE GENOMIC DNA]</scope>
    <source>
        <strain evidence="16 17">AMNI-1</strain>
    </source>
</reference>
<evidence type="ECO:0000256" key="5">
    <source>
        <dbReference type="ARBA" id="ARBA00016406"/>
    </source>
</evidence>
<accession>A0A7W1XT69</accession>